<dbReference type="AlphaFoldDB" id="A0A7J8JWP1"/>
<protein>
    <submittedName>
        <fullName evidence="1">Uncharacterized protein</fullName>
    </submittedName>
</protein>
<sequence>MEDPQVDRGSQMESHCQTDLLIFLKLVSESVEFVLLTLHGPESALGVTHRYHAGRLQPCSASTELLVLPSCQEFPAFVFTFSSYFCLQVKSMISLSLSVNVSAYSGHLLPYITGEMKTSPVRVVGGLACGGSTG</sequence>
<keyword evidence="2" id="KW-1185">Reference proteome</keyword>
<dbReference type="EMBL" id="JACASF010000001">
    <property type="protein sequence ID" value="KAF6500735.1"/>
    <property type="molecule type" value="Genomic_DNA"/>
</dbReference>
<accession>A0A7J8JWP1</accession>
<evidence type="ECO:0000313" key="2">
    <source>
        <dbReference type="Proteomes" id="UP000550707"/>
    </source>
</evidence>
<dbReference type="InParanoid" id="A0A7J8JWP1"/>
<gene>
    <name evidence="1" type="ORF">HJG59_007791</name>
</gene>
<comment type="caution">
    <text evidence="1">The sequence shown here is derived from an EMBL/GenBank/DDBJ whole genome shotgun (WGS) entry which is preliminary data.</text>
</comment>
<reference evidence="1 2" key="1">
    <citation type="journal article" date="2020" name="Nature">
        <title>Six reference-quality genomes reveal evolution of bat adaptations.</title>
        <authorList>
            <person name="Jebb D."/>
            <person name="Huang Z."/>
            <person name="Pippel M."/>
            <person name="Hughes G.M."/>
            <person name="Lavrichenko K."/>
            <person name="Devanna P."/>
            <person name="Winkler S."/>
            <person name="Jermiin L.S."/>
            <person name="Skirmuntt E.C."/>
            <person name="Katzourakis A."/>
            <person name="Burkitt-Gray L."/>
            <person name="Ray D.A."/>
            <person name="Sullivan K.A.M."/>
            <person name="Roscito J.G."/>
            <person name="Kirilenko B.M."/>
            <person name="Davalos L.M."/>
            <person name="Corthals A.P."/>
            <person name="Power M.L."/>
            <person name="Jones G."/>
            <person name="Ransome R.D."/>
            <person name="Dechmann D.K.N."/>
            <person name="Locatelli A.G."/>
            <person name="Puechmaille S.J."/>
            <person name="Fedrigo O."/>
            <person name="Jarvis E.D."/>
            <person name="Hiller M."/>
            <person name="Vernes S.C."/>
            <person name="Myers E.W."/>
            <person name="Teeling E.C."/>
        </authorList>
    </citation>
    <scope>NUCLEOTIDE SEQUENCE [LARGE SCALE GENOMIC DNA]</scope>
    <source>
        <strain evidence="1">MMolMol1</strain>
        <tissue evidence="1">Muscle</tissue>
    </source>
</reference>
<evidence type="ECO:0000313" key="1">
    <source>
        <dbReference type="EMBL" id="KAF6500735.1"/>
    </source>
</evidence>
<proteinExistence type="predicted"/>
<name>A0A7J8JWP1_MOLMO</name>
<organism evidence="1 2">
    <name type="scientific">Molossus molossus</name>
    <name type="common">Pallas' mastiff bat</name>
    <name type="synonym">Vespertilio molossus</name>
    <dbReference type="NCBI Taxonomy" id="27622"/>
    <lineage>
        <taxon>Eukaryota</taxon>
        <taxon>Metazoa</taxon>
        <taxon>Chordata</taxon>
        <taxon>Craniata</taxon>
        <taxon>Vertebrata</taxon>
        <taxon>Euteleostomi</taxon>
        <taxon>Mammalia</taxon>
        <taxon>Eutheria</taxon>
        <taxon>Laurasiatheria</taxon>
        <taxon>Chiroptera</taxon>
        <taxon>Yangochiroptera</taxon>
        <taxon>Molossidae</taxon>
        <taxon>Molossus</taxon>
    </lineage>
</organism>
<dbReference type="Proteomes" id="UP000550707">
    <property type="component" value="Unassembled WGS sequence"/>
</dbReference>